<reference evidence="5" key="3">
    <citation type="submission" date="2017-01" db="EMBL/GenBank/DDBJ databases">
        <authorList>
            <person name="Varghese N."/>
            <person name="Submissions S."/>
        </authorList>
    </citation>
    <scope>NUCLEOTIDE SEQUENCE [LARGE SCALE GENOMIC DNA]</scope>
    <source>
        <strain evidence="5">DSM 21068</strain>
    </source>
</reference>
<sequence>MQIQSYDKIYHIHKKSRVKRWFIFIFIAGIITLFLPWTQNIKVKGNVSSLYQSQRPQQLNSPIPGKIIQWNVKNGDYVKKGDTLLKLSEIKEDYMDPLLVQRTEQQVEAKQGVRDYYEAKVGTTKNQLDALNAARDLKLNQVKIKIIQLNSKLVGEQAELDAAKNELKLSEDQFTRQKKMYDEGLVSLTQFQQRSISYQNSIAKKTASENKVAQTRQEILTTQIEQNSVVQDYNEKLSKIEGERFQSMGQIEGSEGDIAKLQNQVANYKARQGLYFILASQDGQIIQLNKAGIGEILKDGENIGTIVPTNVDYAIEIYIKPVDLPLIKEGQRVMSIFDGFPAIVFSGWPDSSYGTFAGKIVAIESNIGSNGMFKALIIEDKKEKKWPPKIKMGTGVQGIAILNNVPIWYELWRNINGFPPDYYEITNSKSSKDEKTK</sequence>
<keyword evidence="2" id="KW-0472">Membrane</keyword>
<protein>
    <submittedName>
        <fullName evidence="3">Biotin attachment protein</fullName>
    </submittedName>
    <submittedName>
        <fullName evidence="4">Multidrug resistance efflux pump</fullName>
    </submittedName>
</protein>
<feature type="transmembrane region" description="Helical" evidence="2">
    <location>
        <begin position="21"/>
        <end position="38"/>
    </location>
</feature>
<evidence type="ECO:0000313" key="6">
    <source>
        <dbReference type="Proteomes" id="UP000238314"/>
    </source>
</evidence>
<evidence type="ECO:0000313" key="3">
    <source>
        <dbReference type="EMBL" id="PQA98181.1"/>
    </source>
</evidence>
<organism evidence="4 5">
    <name type="scientific">Chryseobacterium piscicola</name>
    <dbReference type="NCBI Taxonomy" id="551459"/>
    <lineage>
        <taxon>Bacteria</taxon>
        <taxon>Pseudomonadati</taxon>
        <taxon>Bacteroidota</taxon>
        <taxon>Flavobacteriia</taxon>
        <taxon>Flavobacteriales</taxon>
        <taxon>Weeksellaceae</taxon>
        <taxon>Chryseobacterium group</taxon>
        <taxon>Chryseobacterium</taxon>
    </lineage>
</organism>
<feature type="coiled-coil region" evidence="1">
    <location>
        <begin position="146"/>
        <end position="180"/>
    </location>
</feature>
<reference evidence="4" key="2">
    <citation type="submission" date="2017-01" db="EMBL/GenBank/DDBJ databases">
        <authorList>
            <person name="Mah S.A."/>
            <person name="Swanson W.J."/>
            <person name="Moy G.W."/>
            <person name="Vacquier V.D."/>
        </authorList>
    </citation>
    <scope>NUCLEOTIDE SEQUENCE [LARGE SCALE GENOMIC DNA]</scope>
    <source>
        <strain evidence="4">DSM 21068</strain>
    </source>
</reference>
<dbReference type="InterPro" id="IPR011053">
    <property type="entry name" value="Single_hybrid_motif"/>
</dbReference>
<dbReference type="PANTHER" id="PTHR30386">
    <property type="entry name" value="MEMBRANE FUSION SUBUNIT OF EMRAB-TOLC MULTIDRUG EFFLUX PUMP"/>
    <property type="match status" value="1"/>
</dbReference>
<keyword evidence="6" id="KW-1185">Reference proteome</keyword>
<keyword evidence="2" id="KW-0812">Transmembrane</keyword>
<dbReference type="OrthoDB" id="9760528at2"/>
<dbReference type="STRING" id="551459.SAMN05421796_10482"/>
<dbReference type="InterPro" id="IPR050739">
    <property type="entry name" value="MFP"/>
</dbReference>
<reference evidence="3 6" key="1">
    <citation type="submission" date="2016-11" db="EMBL/GenBank/DDBJ databases">
        <title>Whole genomes of Flavobacteriaceae.</title>
        <authorList>
            <person name="Stine C."/>
            <person name="Li C."/>
            <person name="Tadesse D."/>
        </authorList>
    </citation>
    <scope>NUCLEOTIDE SEQUENCE [LARGE SCALE GENOMIC DNA]</scope>
    <source>
        <strain evidence="3 6">DSM 21068</strain>
    </source>
</reference>
<evidence type="ECO:0000313" key="4">
    <source>
        <dbReference type="EMBL" id="SIS82606.1"/>
    </source>
</evidence>
<dbReference type="Gene3D" id="2.40.50.100">
    <property type="match status" value="1"/>
</dbReference>
<dbReference type="Proteomes" id="UP000186246">
    <property type="component" value="Unassembled WGS sequence"/>
</dbReference>
<keyword evidence="1" id="KW-0175">Coiled coil</keyword>
<dbReference type="EMBL" id="FTOJ01000004">
    <property type="protein sequence ID" value="SIS82606.1"/>
    <property type="molecule type" value="Genomic_DNA"/>
</dbReference>
<dbReference type="RefSeq" id="WP_076451492.1">
    <property type="nucleotide sequence ID" value="NZ_FTOJ01000004.1"/>
</dbReference>
<dbReference type="SUPFAM" id="SSF51230">
    <property type="entry name" value="Single hybrid motif"/>
    <property type="match status" value="1"/>
</dbReference>
<name>A0A1N7M900_9FLAO</name>
<dbReference type="AlphaFoldDB" id="A0A1N7M900"/>
<evidence type="ECO:0000256" key="2">
    <source>
        <dbReference type="SAM" id="Phobius"/>
    </source>
</evidence>
<proteinExistence type="predicted"/>
<keyword evidence="2" id="KW-1133">Transmembrane helix</keyword>
<evidence type="ECO:0000313" key="5">
    <source>
        <dbReference type="Proteomes" id="UP000186246"/>
    </source>
</evidence>
<dbReference type="EMBL" id="MUGO01000001">
    <property type="protein sequence ID" value="PQA98181.1"/>
    <property type="molecule type" value="Genomic_DNA"/>
</dbReference>
<accession>A0A1N7M900</accession>
<gene>
    <name evidence="3" type="ORF">B0A70_00945</name>
    <name evidence="4" type="ORF">SAMN05421796_10482</name>
</gene>
<evidence type="ECO:0000256" key="1">
    <source>
        <dbReference type="SAM" id="Coils"/>
    </source>
</evidence>
<dbReference type="Proteomes" id="UP000238314">
    <property type="component" value="Unassembled WGS sequence"/>
</dbReference>